<gene>
    <name evidence="1" type="ORF">PMAYCL1PPCAC_05499</name>
</gene>
<protein>
    <submittedName>
        <fullName evidence="1">Uncharacterized protein</fullName>
    </submittedName>
</protein>
<reference evidence="2" key="1">
    <citation type="submission" date="2022-10" db="EMBL/GenBank/DDBJ databases">
        <title>Genome assembly of Pristionchus species.</title>
        <authorList>
            <person name="Yoshida K."/>
            <person name="Sommer R.J."/>
        </authorList>
    </citation>
    <scope>NUCLEOTIDE SEQUENCE [LARGE SCALE GENOMIC DNA]</scope>
    <source>
        <strain evidence="2">RS5460</strain>
    </source>
</reference>
<keyword evidence="2" id="KW-1185">Reference proteome</keyword>
<evidence type="ECO:0000313" key="2">
    <source>
        <dbReference type="Proteomes" id="UP001328107"/>
    </source>
</evidence>
<dbReference type="EMBL" id="BTRK01000002">
    <property type="protein sequence ID" value="GMR35304.1"/>
    <property type="molecule type" value="Genomic_DNA"/>
</dbReference>
<name>A0AAN4Z8G5_9BILA</name>
<accession>A0AAN4Z8G5</accession>
<sequence>IIKLFRGFSCIERLELDMDKGYLMTHLSTIKNAIKGVKVAELVFANEIYFYDQPRTDHYRSTVLDLIKTRSVTKLVLPASNSSDFGSPVLQRFISDATRFTAVDIVFKGRPETKEYWDSVMAILRGSTAIMTSITSEYVGDKYQANIPLDQRPFIVCYRYCISIE</sequence>
<evidence type="ECO:0000313" key="1">
    <source>
        <dbReference type="EMBL" id="GMR35304.1"/>
    </source>
</evidence>
<dbReference type="AlphaFoldDB" id="A0AAN4Z8G5"/>
<organism evidence="1 2">
    <name type="scientific">Pristionchus mayeri</name>
    <dbReference type="NCBI Taxonomy" id="1317129"/>
    <lineage>
        <taxon>Eukaryota</taxon>
        <taxon>Metazoa</taxon>
        <taxon>Ecdysozoa</taxon>
        <taxon>Nematoda</taxon>
        <taxon>Chromadorea</taxon>
        <taxon>Rhabditida</taxon>
        <taxon>Rhabditina</taxon>
        <taxon>Diplogasteromorpha</taxon>
        <taxon>Diplogasteroidea</taxon>
        <taxon>Neodiplogasteridae</taxon>
        <taxon>Pristionchus</taxon>
    </lineage>
</organism>
<proteinExistence type="predicted"/>
<comment type="caution">
    <text evidence="1">The sequence shown here is derived from an EMBL/GenBank/DDBJ whole genome shotgun (WGS) entry which is preliminary data.</text>
</comment>
<feature type="non-terminal residue" evidence="1">
    <location>
        <position position="165"/>
    </location>
</feature>
<dbReference type="Proteomes" id="UP001328107">
    <property type="component" value="Unassembled WGS sequence"/>
</dbReference>
<feature type="non-terminal residue" evidence="1">
    <location>
        <position position="1"/>
    </location>
</feature>